<evidence type="ECO:0000256" key="5">
    <source>
        <dbReference type="ARBA" id="ARBA00022741"/>
    </source>
</evidence>
<dbReference type="Gene3D" id="3.40.50.300">
    <property type="entry name" value="P-loop containing nucleotide triphosphate hydrolases"/>
    <property type="match status" value="1"/>
</dbReference>
<gene>
    <name evidence="8" type="ORF">EV147_4649</name>
</gene>
<keyword evidence="4" id="KW-0997">Cell inner membrane</keyword>
<proteinExistence type="inferred from homology"/>
<dbReference type="PROSITE" id="PS00211">
    <property type="entry name" value="ABC_TRANSPORTER_1"/>
    <property type="match status" value="1"/>
</dbReference>
<dbReference type="EMBL" id="SGXM01000010">
    <property type="protein sequence ID" value="RZT30801.1"/>
    <property type="molecule type" value="Genomic_DNA"/>
</dbReference>
<evidence type="ECO:0000313" key="8">
    <source>
        <dbReference type="EMBL" id="RZT30801.1"/>
    </source>
</evidence>
<accession>A0A4Q7RCC2</accession>
<evidence type="ECO:0000256" key="6">
    <source>
        <dbReference type="ARBA" id="ARBA00022840"/>
    </source>
</evidence>
<protein>
    <submittedName>
        <fullName evidence="8">Iron complex transport system ATP-binding protein</fullName>
    </submittedName>
</protein>
<dbReference type="SUPFAM" id="SSF52540">
    <property type="entry name" value="P-loop containing nucleoside triphosphate hydrolases"/>
    <property type="match status" value="1"/>
</dbReference>
<dbReference type="RefSeq" id="WP_130393543.1">
    <property type="nucleotide sequence ID" value="NZ_SGXM01000010.1"/>
</dbReference>
<name>A0A4Q7RCC2_9BURK</name>
<dbReference type="GO" id="GO:0005524">
    <property type="term" value="F:ATP binding"/>
    <property type="evidence" value="ECO:0007669"/>
    <property type="project" value="UniProtKB-KW"/>
</dbReference>
<keyword evidence="3" id="KW-1003">Cell membrane</keyword>
<dbReference type="PANTHER" id="PTHR42734">
    <property type="entry name" value="METAL TRANSPORT SYSTEM ATP-BINDING PROTEIN TM_0124-RELATED"/>
    <property type="match status" value="1"/>
</dbReference>
<comment type="caution">
    <text evidence="8">The sequence shown here is derived from an EMBL/GenBank/DDBJ whole genome shotgun (WGS) entry which is preliminary data.</text>
</comment>
<dbReference type="Pfam" id="PF00005">
    <property type="entry name" value="ABC_tran"/>
    <property type="match status" value="1"/>
</dbReference>
<evidence type="ECO:0000256" key="1">
    <source>
        <dbReference type="ARBA" id="ARBA00005417"/>
    </source>
</evidence>
<dbReference type="InterPro" id="IPR050153">
    <property type="entry name" value="Metal_Ion_Import_ABC"/>
</dbReference>
<dbReference type="SMART" id="SM00382">
    <property type="entry name" value="AAA"/>
    <property type="match status" value="1"/>
</dbReference>
<feature type="domain" description="ABC transporter" evidence="7">
    <location>
        <begin position="6"/>
        <end position="228"/>
    </location>
</feature>
<keyword evidence="4" id="KW-0472">Membrane</keyword>
<evidence type="ECO:0000313" key="9">
    <source>
        <dbReference type="Proteomes" id="UP000291078"/>
    </source>
</evidence>
<dbReference type="Proteomes" id="UP000291078">
    <property type="component" value="Unassembled WGS sequence"/>
</dbReference>
<keyword evidence="9" id="KW-1185">Reference proteome</keyword>
<keyword evidence="5" id="KW-0547">Nucleotide-binding</keyword>
<dbReference type="GO" id="GO:0016887">
    <property type="term" value="F:ATP hydrolysis activity"/>
    <property type="evidence" value="ECO:0007669"/>
    <property type="project" value="InterPro"/>
</dbReference>
<reference evidence="8 9" key="1">
    <citation type="journal article" date="2015" name="Stand. Genomic Sci.">
        <title>Genomic Encyclopedia of Bacterial and Archaeal Type Strains, Phase III: the genomes of soil and plant-associated and newly described type strains.</title>
        <authorList>
            <person name="Whitman W.B."/>
            <person name="Woyke T."/>
            <person name="Klenk H.P."/>
            <person name="Zhou Y."/>
            <person name="Lilburn T.G."/>
            <person name="Beck B.J."/>
            <person name="De Vos P."/>
            <person name="Vandamme P."/>
            <person name="Eisen J.A."/>
            <person name="Garrity G."/>
            <person name="Hugenholtz P."/>
            <person name="Kyrpides N.C."/>
        </authorList>
    </citation>
    <scope>NUCLEOTIDE SEQUENCE [LARGE SCALE GENOMIC DNA]</scope>
    <source>
        <strain evidence="8 9">ASC-9842</strain>
    </source>
</reference>
<comment type="similarity">
    <text evidence="1">Belongs to the ABC transporter superfamily.</text>
</comment>
<dbReference type="PROSITE" id="PS50893">
    <property type="entry name" value="ABC_TRANSPORTER_2"/>
    <property type="match status" value="1"/>
</dbReference>
<evidence type="ECO:0000256" key="3">
    <source>
        <dbReference type="ARBA" id="ARBA00022475"/>
    </source>
</evidence>
<keyword evidence="6 8" id="KW-0067">ATP-binding</keyword>
<dbReference type="PANTHER" id="PTHR42734:SF6">
    <property type="entry name" value="MOLYBDATE IMPORT ATP-BINDING PROTEIN MOLC"/>
    <property type="match status" value="1"/>
</dbReference>
<evidence type="ECO:0000256" key="4">
    <source>
        <dbReference type="ARBA" id="ARBA00022519"/>
    </source>
</evidence>
<dbReference type="AlphaFoldDB" id="A0A4Q7RCC2"/>
<dbReference type="InterPro" id="IPR003439">
    <property type="entry name" value="ABC_transporter-like_ATP-bd"/>
</dbReference>
<dbReference type="OrthoDB" id="5296765at2"/>
<sequence>MADFALQCHGIGHHYGGRSVLRNLSLALPRGALCALMGANGAGKSTLLKILAGQLAPAAGQVTRRGRMGFVPQEVLPALPIGVLEMVLLGRAGGVSLLRAPGRADYAAARAALARVEAVHLADRAFLSLSGGERQLVVLARALAAEADVLLLDEPCAAMDWHNQAVTLRLLAELAATGITVVFSTHAPQHALEFASHAALLFAGGDHAFGAPDRIMHEAALTRLYRVPVRRVRLDALPHAGTAVPVFSQPTMERD</sequence>
<organism evidence="8 9">
    <name type="scientific">Cupriavidus agavae</name>
    <dbReference type="NCBI Taxonomy" id="1001822"/>
    <lineage>
        <taxon>Bacteria</taxon>
        <taxon>Pseudomonadati</taxon>
        <taxon>Pseudomonadota</taxon>
        <taxon>Betaproteobacteria</taxon>
        <taxon>Burkholderiales</taxon>
        <taxon>Burkholderiaceae</taxon>
        <taxon>Cupriavidus</taxon>
    </lineage>
</organism>
<evidence type="ECO:0000259" key="7">
    <source>
        <dbReference type="PROSITE" id="PS50893"/>
    </source>
</evidence>
<dbReference type="InterPro" id="IPR027417">
    <property type="entry name" value="P-loop_NTPase"/>
</dbReference>
<dbReference type="InterPro" id="IPR017871">
    <property type="entry name" value="ABC_transporter-like_CS"/>
</dbReference>
<evidence type="ECO:0000256" key="2">
    <source>
        <dbReference type="ARBA" id="ARBA00022448"/>
    </source>
</evidence>
<dbReference type="InterPro" id="IPR003593">
    <property type="entry name" value="AAA+_ATPase"/>
</dbReference>
<keyword evidence="2" id="KW-0813">Transport</keyword>